<keyword evidence="4" id="KW-1185">Reference proteome</keyword>
<evidence type="ECO:0008006" key="5">
    <source>
        <dbReference type="Google" id="ProtNLM"/>
    </source>
</evidence>
<name>A0AAW2FU04_9HYME</name>
<feature type="compositionally biased region" description="Low complexity" evidence="1">
    <location>
        <begin position="144"/>
        <end position="154"/>
    </location>
</feature>
<evidence type="ECO:0000313" key="4">
    <source>
        <dbReference type="Proteomes" id="UP001430953"/>
    </source>
</evidence>
<dbReference type="EMBL" id="JADYXP020000008">
    <property type="protein sequence ID" value="KAL0117637.1"/>
    <property type="molecule type" value="Genomic_DNA"/>
</dbReference>
<feature type="compositionally biased region" description="Acidic residues" evidence="1">
    <location>
        <begin position="109"/>
        <end position="129"/>
    </location>
</feature>
<dbReference type="AlphaFoldDB" id="A0AAW2FU04"/>
<accession>A0AAW2FU04</accession>
<sequence>MRRFSIVEFEDGIQLIPTLWIFNENKKCYWPCYTKQEKINQAIFNEERPEDDKWKSYNVIRIFGTADTYSNSMRKLKLAEQISNIESGNDDTDKKMSRRKRAKKRFNYEEDDSENETTTEKEDSEEVENSVEVSTQKISKKNNNKIPPLNTLPTNKKKKDI</sequence>
<gene>
    <name evidence="2" type="ORF">PUN28_008789</name>
    <name evidence="3" type="ORF">PUN28_008798</name>
</gene>
<comment type="caution">
    <text evidence="2">The sequence shown here is derived from an EMBL/GenBank/DDBJ whole genome shotgun (WGS) entry which is preliminary data.</text>
</comment>
<protein>
    <recommendedName>
        <fullName evidence="5">PWWP domain-containing protein</fullName>
    </recommendedName>
</protein>
<proteinExistence type="predicted"/>
<reference evidence="2 4" key="1">
    <citation type="submission" date="2023-03" db="EMBL/GenBank/DDBJ databases">
        <title>High recombination rates correlate with genetic variation in Cardiocondyla obscurior ants.</title>
        <authorList>
            <person name="Errbii M."/>
        </authorList>
    </citation>
    <scope>NUCLEOTIDE SEQUENCE [LARGE SCALE GENOMIC DNA]</scope>
    <source>
        <strain evidence="2">Alpha-2009</strain>
        <tissue evidence="2">Whole body</tissue>
    </source>
</reference>
<evidence type="ECO:0000313" key="2">
    <source>
        <dbReference type="EMBL" id="KAL0117637.1"/>
    </source>
</evidence>
<feature type="compositionally biased region" description="Basic residues" evidence="1">
    <location>
        <begin position="96"/>
        <end position="105"/>
    </location>
</feature>
<evidence type="ECO:0000313" key="3">
    <source>
        <dbReference type="EMBL" id="KAL0117646.1"/>
    </source>
</evidence>
<dbReference type="EMBL" id="JADYXP020000008">
    <property type="protein sequence ID" value="KAL0117646.1"/>
    <property type="molecule type" value="Genomic_DNA"/>
</dbReference>
<dbReference type="Proteomes" id="UP001430953">
    <property type="component" value="Unassembled WGS sequence"/>
</dbReference>
<evidence type="ECO:0000256" key="1">
    <source>
        <dbReference type="SAM" id="MobiDB-lite"/>
    </source>
</evidence>
<organism evidence="2 4">
    <name type="scientific">Cardiocondyla obscurior</name>
    <dbReference type="NCBI Taxonomy" id="286306"/>
    <lineage>
        <taxon>Eukaryota</taxon>
        <taxon>Metazoa</taxon>
        <taxon>Ecdysozoa</taxon>
        <taxon>Arthropoda</taxon>
        <taxon>Hexapoda</taxon>
        <taxon>Insecta</taxon>
        <taxon>Pterygota</taxon>
        <taxon>Neoptera</taxon>
        <taxon>Endopterygota</taxon>
        <taxon>Hymenoptera</taxon>
        <taxon>Apocrita</taxon>
        <taxon>Aculeata</taxon>
        <taxon>Formicoidea</taxon>
        <taxon>Formicidae</taxon>
        <taxon>Myrmicinae</taxon>
        <taxon>Cardiocondyla</taxon>
    </lineage>
</organism>
<feature type="region of interest" description="Disordered" evidence="1">
    <location>
        <begin position="85"/>
        <end position="161"/>
    </location>
</feature>